<dbReference type="eggNOG" id="ENOG5030G4M">
    <property type="taxonomic scope" value="Bacteria"/>
</dbReference>
<evidence type="ECO:0000313" key="2">
    <source>
        <dbReference type="EMBL" id="EGC01059.1"/>
    </source>
</evidence>
<keyword evidence="3" id="KW-1185">Reference proteome</keyword>
<dbReference type="Pfam" id="PF20097">
    <property type="entry name" value="DUF6487"/>
    <property type="match status" value="1"/>
</dbReference>
<dbReference type="InterPro" id="IPR045504">
    <property type="entry name" value="DUF6487"/>
</dbReference>
<sequence length="75" mass="8621">MKCPYCEKEMKKGVLSGDGGTKVRWKEGNKKADIWDALSFQCEVTAIRYSFFGFTAEAWFCHDCNKMIIETDVVK</sequence>
<gene>
    <name evidence="2" type="ORF">CUS_5376</name>
</gene>
<dbReference type="RefSeq" id="WP_002853510.1">
    <property type="nucleotide sequence ID" value="NZ_ADKM02000135.1"/>
</dbReference>
<dbReference type="Proteomes" id="UP000004259">
    <property type="component" value="Unassembled WGS sequence"/>
</dbReference>
<comment type="caution">
    <text evidence="2">The sequence shown here is derived from an EMBL/GenBank/DDBJ whole genome shotgun (WGS) entry which is preliminary data.</text>
</comment>
<evidence type="ECO:0000313" key="3">
    <source>
        <dbReference type="Proteomes" id="UP000004259"/>
    </source>
</evidence>
<evidence type="ECO:0000259" key="1">
    <source>
        <dbReference type="Pfam" id="PF20097"/>
    </source>
</evidence>
<dbReference type="AlphaFoldDB" id="E9SI11"/>
<organism evidence="2 3">
    <name type="scientific">Ruminococcus albus 8</name>
    <dbReference type="NCBI Taxonomy" id="246199"/>
    <lineage>
        <taxon>Bacteria</taxon>
        <taxon>Bacillati</taxon>
        <taxon>Bacillota</taxon>
        <taxon>Clostridia</taxon>
        <taxon>Eubacteriales</taxon>
        <taxon>Oscillospiraceae</taxon>
        <taxon>Ruminococcus</taxon>
    </lineage>
</organism>
<proteinExistence type="predicted"/>
<accession>E9SI11</accession>
<dbReference type="EMBL" id="ADKM02000135">
    <property type="protein sequence ID" value="EGC01059.1"/>
    <property type="molecule type" value="Genomic_DNA"/>
</dbReference>
<feature type="domain" description="DUF6487" evidence="1">
    <location>
        <begin position="3"/>
        <end position="72"/>
    </location>
</feature>
<name>E9SI11_RUMAL</name>
<reference evidence="2 3" key="1">
    <citation type="submission" date="2011-02" db="EMBL/GenBank/DDBJ databases">
        <authorList>
            <person name="Nelson K.E."/>
            <person name="Sutton G."/>
            <person name="Torralba M."/>
            <person name="Durkin S."/>
            <person name="Harkins D."/>
            <person name="Montgomery R."/>
            <person name="Ziemer C."/>
            <person name="Klaassens E."/>
            <person name="Ocuiv P."/>
            <person name="Morrison M."/>
        </authorList>
    </citation>
    <scope>NUCLEOTIDE SEQUENCE [LARGE SCALE GENOMIC DNA]</scope>
    <source>
        <strain evidence="2 3">8</strain>
    </source>
</reference>
<dbReference type="OrthoDB" id="384892at2"/>
<protein>
    <recommendedName>
        <fullName evidence="1">DUF6487 domain-containing protein</fullName>
    </recommendedName>
</protein>